<dbReference type="EMBL" id="AYKG01000046">
    <property type="protein sequence ID" value="ROO25527.1"/>
    <property type="molecule type" value="Genomic_DNA"/>
</dbReference>
<name>A0A423PIW9_9GAMM</name>
<accession>A0A423PIW9</accession>
<dbReference type="AlphaFoldDB" id="A0A423PIW9"/>
<dbReference type="PANTHER" id="PTHR13887">
    <property type="entry name" value="GLUTATHIONE S-TRANSFERASE KAPPA"/>
    <property type="match status" value="1"/>
</dbReference>
<gene>
    <name evidence="2" type="ORF">SAJA_12970</name>
</gene>
<dbReference type="InterPro" id="IPR036249">
    <property type="entry name" value="Thioredoxin-like_sf"/>
</dbReference>
<comment type="caution">
    <text evidence="2">The sequence shown here is derived from an EMBL/GenBank/DDBJ whole genome shotgun (WGS) entry which is preliminary data.</text>
</comment>
<dbReference type="CDD" id="cd03024">
    <property type="entry name" value="DsbA_FrnE"/>
    <property type="match status" value="1"/>
</dbReference>
<organism evidence="2 3">
    <name type="scientific">Salinisphaera japonica YTM-1</name>
    <dbReference type="NCBI Taxonomy" id="1209778"/>
    <lineage>
        <taxon>Bacteria</taxon>
        <taxon>Pseudomonadati</taxon>
        <taxon>Pseudomonadota</taxon>
        <taxon>Gammaproteobacteria</taxon>
        <taxon>Salinisphaerales</taxon>
        <taxon>Salinisphaeraceae</taxon>
        <taxon>Salinisphaera</taxon>
    </lineage>
</organism>
<evidence type="ECO:0000259" key="1">
    <source>
        <dbReference type="Pfam" id="PF01323"/>
    </source>
</evidence>
<evidence type="ECO:0000313" key="2">
    <source>
        <dbReference type="EMBL" id="ROO25527.1"/>
    </source>
</evidence>
<dbReference type="InParanoid" id="A0A423PIW9"/>
<dbReference type="Gene3D" id="3.40.30.10">
    <property type="entry name" value="Glutaredoxin"/>
    <property type="match status" value="1"/>
</dbReference>
<dbReference type="PANTHER" id="PTHR13887:SF41">
    <property type="entry name" value="THIOREDOXIN SUPERFAMILY PROTEIN"/>
    <property type="match status" value="1"/>
</dbReference>
<protein>
    <submittedName>
        <fullName evidence="2">tRNA-processing ribonuclease BN</fullName>
    </submittedName>
</protein>
<feature type="domain" description="DSBA-like thioredoxin" evidence="1">
    <location>
        <begin position="7"/>
        <end position="208"/>
    </location>
</feature>
<dbReference type="RefSeq" id="WP_123659056.1">
    <property type="nucleotide sequence ID" value="NZ_AYKG01000046.1"/>
</dbReference>
<dbReference type="SUPFAM" id="SSF52833">
    <property type="entry name" value="Thioredoxin-like"/>
    <property type="match status" value="1"/>
</dbReference>
<dbReference type="OrthoDB" id="9799122at2"/>
<dbReference type="Proteomes" id="UP000285310">
    <property type="component" value="Unassembled WGS sequence"/>
</dbReference>
<keyword evidence="3" id="KW-1185">Reference proteome</keyword>
<proteinExistence type="predicted"/>
<reference evidence="2 3" key="1">
    <citation type="submission" date="2013-10" db="EMBL/GenBank/DDBJ databases">
        <title>Salinisphaera japonica YTM-1 Genome Sequencing.</title>
        <authorList>
            <person name="Lai Q."/>
            <person name="Li C."/>
            <person name="Shao Z."/>
        </authorList>
    </citation>
    <scope>NUCLEOTIDE SEQUENCE [LARGE SCALE GENOMIC DNA]</scope>
    <source>
        <strain evidence="2 3">YTM-1</strain>
    </source>
</reference>
<sequence>MSTTLRIDLVSDIVCPWCAIGLAHLEQAVANLPEIEIELHWHPFLLNPDIEAGGRDMTAHLGQKYGKSPEEVAASQQQIVTAAEACGLNFDGALARRSWNTLDTHRVLHYAREEGVDDAFNRALFEAYFGRAENPTDPNLLGRIGTELGLSGEMIADILASDRYREDVQEEVARFQQMGISAVPSFIVADTYLISGAQPPDALADGLQRIAAEQASPTTV</sequence>
<dbReference type="Pfam" id="PF01323">
    <property type="entry name" value="DSBA"/>
    <property type="match status" value="1"/>
</dbReference>
<dbReference type="GO" id="GO:0016491">
    <property type="term" value="F:oxidoreductase activity"/>
    <property type="evidence" value="ECO:0007669"/>
    <property type="project" value="InterPro"/>
</dbReference>
<dbReference type="InterPro" id="IPR001853">
    <property type="entry name" value="DSBA-like_thioredoxin_dom"/>
</dbReference>
<evidence type="ECO:0000313" key="3">
    <source>
        <dbReference type="Proteomes" id="UP000285310"/>
    </source>
</evidence>